<dbReference type="GO" id="GO:0006302">
    <property type="term" value="P:double-strand break repair"/>
    <property type="evidence" value="ECO:0007669"/>
    <property type="project" value="TreeGrafter"/>
</dbReference>
<evidence type="ECO:0000313" key="2">
    <source>
        <dbReference type="EMBL" id="ASU05851.1"/>
    </source>
</evidence>
<dbReference type="SUPFAM" id="SSF52540">
    <property type="entry name" value="P-loop containing nucleoside triphosphate hydrolases"/>
    <property type="match status" value="1"/>
</dbReference>
<accession>A0A343J0X4</accession>
<dbReference type="Gene3D" id="3.40.50.300">
    <property type="entry name" value="P-loop containing nucleotide triphosphate hydrolases"/>
    <property type="match status" value="1"/>
</dbReference>
<dbReference type="InterPro" id="IPR027417">
    <property type="entry name" value="P-loop_NTPase"/>
</dbReference>
<dbReference type="AlphaFoldDB" id="A0A343J0X4"/>
<dbReference type="PANTHER" id="PTHR32182">
    <property type="entry name" value="DNA REPLICATION AND REPAIR PROTEIN RECF"/>
    <property type="match status" value="1"/>
</dbReference>
<dbReference type="EMBL" id="MF174860">
    <property type="protein sequence ID" value="ASU05851.1"/>
    <property type="molecule type" value="Genomic_DNA"/>
</dbReference>
<dbReference type="Pfam" id="PF13175">
    <property type="entry name" value="AAA_15"/>
    <property type="match status" value="1"/>
</dbReference>
<dbReference type="PANTHER" id="PTHR32182:SF0">
    <property type="entry name" value="DNA REPLICATION AND REPAIR PROTEIN RECF"/>
    <property type="match status" value="1"/>
</dbReference>
<dbReference type="InterPro" id="IPR041685">
    <property type="entry name" value="AAA_GajA/Old/RecF-like"/>
</dbReference>
<sequence length="293" mass="33542">MPLITRLMLQNFKKFPELDLRFSNDRNILVGDNESGKSTILLALDLVLSDSRHRVEALGVESLLSQSAVRHFQEGERRADQLPVLTADVFLSNGGEPDLNGRQNLAGIDADGLRMRIAPMMEEYGQDIHHVLQQDPDNFPYEYYSVQFSTFSGGHFAGFRRYLRHLFLDSARIDNEHAAQEYTRTVYSVNVPVADRYRLENSYRQQKMHFCARHLSAINDTLKTYQFGVRSGAKSGLEANLDITEDGISIRHRGKGRQCFIKTEFALQRHQQQGERSTRCCLRSRRIISAMSV</sequence>
<feature type="domain" description="Endonuclease GajA/Old nuclease/RecF-like AAA" evidence="1">
    <location>
        <begin position="4"/>
        <end position="54"/>
    </location>
</feature>
<keyword evidence="2" id="KW-0614">Plasmid</keyword>
<proteinExistence type="predicted"/>
<reference evidence="2" key="1">
    <citation type="journal article" date="2018" name="ISME J.">
        <title>Dissemination and persistence of extended-spectrum cephalosporin-resistance encoding IncI1-blaCTXM-1 plasmid among Escherichia coli in pigs.</title>
        <authorList>
            <person name="Abraham S."/>
            <person name="Kirkwood R.N."/>
            <person name="Laird T."/>
            <person name="Saputra S."/>
            <person name="Mitchell T."/>
            <person name="Singh M."/>
            <person name="Linn B."/>
            <person name="Abraham R.J."/>
            <person name="Pang S."/>
            <person name="Gordon D.M."/>
            <person name="Trott D.J."/>
            <person name="O'Dea M."/>
        </authorList>
    </citation>
    <scope>NUCLEOTIDE SEQUENCE</scope>
    <source>
        <strain evidence="2">6/14/6b</strain>
        <plasmid evidence="2">pIncF-MU4</plasmid>
    </source>
</reference>
<organism evidence="2">
    <name type="scientific">Escherichia coli</name>
    <dbReference type="NCBI Taxonomy" id="562"/>
    <lineage>
        <taxon>Bacteria</taxon>
        <taxon>Pseudomonadati</taxon>
        <taxon>Pseudomonadota</taxon>
        <taxon>Gammaproteobacteria</taxon>
        <taxon>Enterobacterales</taxon>
        <taxon>Enterobacteriaceae</taxon>
        <taxon>Escherichia</taxon>
    </lineage>
</organism>
<geneLocation type="plasmid" evidence="2">
    <name>pIncF-MU4</name>
</geneLocation>
<gene>
    <name evidence="2" type="ORF">ECSA44_05976</name>
</gene>
<protein>
    <submittedName>
        <fullName evidence="2">Recombination protein F</fullName>
    </submittedName>
</protein>
<evidence type="ECO:0000259" key="1">
    <source>
        <dbReference type="Pfam" id="PF13175"/>
    </source>
</evidence>
<name>A0A343J0X4_ECOLX</name>
<dbReference type="GO" id="GO:0000731">
    <property type="term" value="P:DNA synthesis involved in DNA repair"/>
    <property type="evidence" value="ECO:0007669"/>
    <property type="project" value="TreeGrafter"/>
</dbReference>